<dbReference type="GO" id="GO:0031145">
    <property type="term" value="P:anaphase-promoting complex-dependent catabolic process"/>
    <property type="evidence" value="ECO:0007669"/>
    <property type="project" value="InterPro"/>
</dbReference>
<dbReference type="FunFam" id="2.60.120.260:FF:000122">
    <property type="entry name" value="Anaphase-promoting complex subunit 10"/>
    <property type="match status" value="1"/>
</dbReference>
<evidence type="ECO:0000256" key="3">
    <source>
        <dbReference type="ARBA" id="ARBA00022776"/>
    </source>
</evidence>
<proteinExistence type="inferred from homology"/>
<dbReference type="PIRSF" id="PIRSF028841">
    <property type="entry name" value="APC10_sub"/>
    <property type="match status" value="1"/>
</dbReference>
<reference evidence="10" key="1">
    <citation type="submission" date="2023-07" db="EMBL/GenBank/DDBJ databases">
        <authorList>
            <consortium name="AG Swart"/>
            <person name="Singh M."/>
            <person name="Singh A."/>
            <person name="Seah K."/>
            <person name="Emmerich C."/>
        </authorList>
    </citation>
    <scope>NUCLEOTIDE SEQUENCE</scope>
    <source>
        <strain evidence="10">DP1</strain>
    </source>
</reference>
<dbReference type="Proteomes" id="UP001295684">
    <property type="component" value="Unassembled WGS sequence"/>
</dbReference>
<dbReference type="EMBL" id="CAMPGE010020984">
    <property type="protein sequence ID" value="CAI2379161.1"/>
    <property type="molecule type" value="Genomic_DNA"/>
</dbReference>
<evidence type="ECO:0000256" key="2">
    <source>
        <dbReference type="ARBA" id="ARBA00022618"/>
    </source>
</evidence>
<feature type="compositionally biased region" description="Polar residues" evidence="7">
    <location>
        <begin position="1"/>
        <end position="11"/>
    </location>
</feature>
<comment type="similarity">
    <text evidence="1 6">Belongs to the APC10 family.</text>
</comment>
<evidence type="ECO:0000256" key="6">
    <source>
        <dbReference type="PIRNR" id="PIRNR028841"/>
    </source>
</evidence>
<evidence type="ECO:0000256" key="7">
    <source>
        <dbReference type="SAM" id="MobiDB-lite"/>
    </source>
</evidence>
<keyword evidence="5 6" id="KW-0131">Cell cycle</keyword>
<sequence length="195" mass="22534">MIDSSNVIRSPQSDKRKPDNNKEMREIGDQAVWTLSSAKQGHGVDELRDNNTDTFWQSDCAQPHFINIEFQKKMKIKAISIFIDFKTDESYTPSKVAIKVGNSFFDLQEVKFIEFFEPYGWYTFDLDQVNQSGEKIASYIKTMCVQIEIRENQHNGRDTHIRQVKVFSPRVSTLSGCELLPEFETVACSQFSSLR</sequence>
<dbReference type="AlphaFoldDB" id="A0AAD2D405"/>
<protein>
    <recommendedName>
        <fullName evidence="6">Anaphase-promoting complex subunit 10</fullName>
    </recommendedName>
</protein>
<keyword evidence="11" id="KW-1185">Reference proteome</keyword>
<keyword evidence="3 6" id="KW-0498">Mitosis</keyword>
<evidence type="ECO:0000313" key="11">
    <source>
        <dbReference type="Proteomes" id="UP001295684"/>
    </source>
</evidence>
<dbReference type="InterPro" id="IPR008979">
    <property type="entry name" value="Galactose-bd-like_sf"/>
</dbReference>
<comment type="function">
    <text evidence="6">Component of the anaphase promoting complex/cyclosome (APC/C), a cell cycle-regulated E3 ubiquitin-protein ligase complex that controls progression through mitosis and the G1 phase of the cell cycle.</text>
</comment>
<name>A0AAD2D405_EUPCR</name>
<dbReference type="Pfam" id="PF03256">
    <property type="entry name" value="ANAPC10"/>
    <property type="match status" value="1"/>
</dbReference>
<evidence type="ECO:0000256" key="4">
    <source>
        <dbReference type="ARBA" id="ARBA00022786"/>
    </source>
</evidence>
<evidence type="ECO:0000259" key="8">
    <source>
        <dbReference type="PROSITE" id="PS51284"/>
    </source>
</evidence>
<dbReference type="EMBL" id="CAMPGE010020662">
    <property type="protein sequence ID" value="CAI2378883.1"/>
    <property type="molecule type" value="Genomic_DNA"/>
</dbReference>
<dbReference type="PROSITE" id="PS51284">
    <property type="entry name" value="DOC"/>
    <property type="match status" value="1"/>
</dbReference>
<organism evidence="10 11">
    <name type="scientific">Euplotes crassus</name>
    <dbReference type="NCBI Taxonomy" id="5936"/>
    <lineage>
        <taxon>Eukaryota</taxon>
        <taxon>Sar</taxon>
        <taxon>Alveolata</taxon>
        <taxon>Ciliophora</taxon>
        <taxon>Intramacronucleata</taxon>
        <taxon>Spirotrichea</taxon>
        <taxon>Hypotrichia</taxon>
        <taxon>Euplotida</taxon>
        <taxon>Euplotidae</taxon>
        <taxon>Moneuplotes</taxon>
    </lineage>
</organism>
<gene>
    <name evidence="9" type="ORF">ECRASSUSDP1_LOCUS20283</name>
    <name evidence="10" type="ORF">ECRASSUSDP1_LOCUS20570</name>
</gene>
<evidence type="ECO:0000313" key="9">
    <source>
        <dbReference type="EMBL" id="CAI2378883.1"/>
    </source>
</evidence>
<evidence type="ECO:0000256" key="1">
    <source>
        <dbReference type="ARBA" id="ARBA00006762"/>
    </source>
</evidence>
<dbReference type="SUPFAM" id="SSF49785">
    <property type="entry name" value="Galactose-binding domain-like"/>
    <property type="match status" value="1"/>
</dbReference>
<accession>A0AAD2D405</accession>
<dbReference type="PANTHER" id="PTHR12936:SF0">
    <property type="entry name" value="ANAPHASE-PROMOTING COMPLEX SUBUNIT 10"/>
    <property type="match status" value="1"/>
</dbReference>
<dbReference type="InterPro" id="IPR004939">
    <property type="entry name" value="APC_su10/DOC_dom"/>
</dbReference>
<evidence type="ECO:0000256" key="5">
    <source>
        <dbReference type="ARBA" id="ARBA00023306"/>
    </source>
</evidence>
<dbReference type="SMART" id="SM01337">
    <property type="entry name" value="APC10"/>
    <property type="match status" value="1"/>
</dbReference>
<dbReference type="CDD" id="cd08366">
    <property type="entry name" value="APC10"/>
    <property type="match status" value="1"/>
</dbReference>
<keyword evidence="2 6" id="KW-0132">Cell division</keyword>
<feature type="compositionally biased region" description="Basic and acidic residues" evidence="7">
    <location>
        <begin position="12"/>
        <end position="22"/>
    </location>
</feature>
<dbReference type="GO" id="GO:0051301">
    <property type="term" value="P:cell division"/>
    <property type="evidence" value="ECO:0007669"/>
    <property type="project" value="UniProtKB-KW"/>
</dbReference>
<comment type="caution">
    <text evidence="10">The sequence shown here is derived from an EMBL/GenBank/DDBJ whole genome shotgun (WGS) entry which is preliminary data.</text>
</comment>
<dbReference type="Gene3D" id="2.60.120.260">
    <property type="entry name" value="Galactose-binding domain-like"/>
    <property type="match status" value="1"/>
</dbReference>
<dbReference type="GO" id="GO:0005680">
    <property type="term" value="C:anaphase-promoting complex"/>
    <property type="evidence" value="ECO:0007669"/>
    <property type="project" value="InterPro"/>
</dbReference>
<feature type="domain" description="DOC" evidence="8">
    <location>
        <begin position="3"/>
        <end position="193"/>
    </location>
</feature>
<dbReference type="PANTHER" id="PTHR12936">
    <property type="entry name" value="ANAPHASE-PROMOTING COMPLEX 10"/>
    <property type="match status" value="1"/>
</dbReference>
<keyword evidence="4 6" id="KW-0833">Ubl conjugation pathway</keyword>
<feature type="region of interest" description="Disordered" evidence="7">
    <location>
        <begin position="1"/>
        <end position="22"/>
    </location>
</feature>
<dbReference type="GO" id="GO:0070979">
    <property type="term" value="P:protein K11-linked ubiquitination"/>
    <property type="evidence" value="ECO:0007669"/>
    <property type="project" value="TreeGrafter"/>
</dbReference>
<dbReference type="InterPro" id="IPR016901">
    <property type="entry name" value="APC10/Doc1"/>
</dbReference>
<evidence type="ECO:0000313" key="10">
    <source>
        <dbReference type="EMBL" id="CAI2379161.1"/>
    </source>
</evidence>